<protein>
    <submittedName>
        <fullName evidence="1">Uncharacterized protein</fullName>
    </submittedName>
</protein>
<reference evidence="2" key="1">
    <citation type="submission" date="2003-08" db="EMBL/GenBank/DDBJ databases">
        <authorList>
            <person name="Birren B."/>
            <person name="Nusbaum C."/>
            <person name="Abebe A."/>
            <person name="Abouelleil A."/>
            <person name="Adekoya E."/>
            <person name="Ait-zahra M."/>
            <person name="Allen N."/>
            <person name="Allen T."/>
            <person name="An P."/>
            <person name="Anderson M."/>
            <person name="Anderson S."/>
            <person name="Arachchi H."/>
            <person name="Armbruster J."/>
            <person name="Bachantsang P."/>
            <person name="Baldwin J."/>
            <person name="Barry A."/>
            <person name="Bayul T."/>
            <person name="Blitshsteyn B."/>
            <person name="Bloom T."/>
            <person name="Blye J."/>
            <person name="Boguslavskiy L."/>
            <person name="Borowsky M."/>
            <person name="Boukhgalter B."/>
            <person name="Brunache A."/>
            <person name="Butler J."/>
            <person name="Calixte N."/>
            <person name="Calvo S."/>
            <person name="Camarata J."/>
            <person name="Campo K."/>
            <person name="Chang J."/>
            <person name="Cheshatsang Y."/>
            <person name="Citroen M."/>
            <person name="Collymore A."/>
            <person name="Considine T."/>
            <person name="Cook A."/>
            <person name="Cooke P."/>
            <person name="Corum B."/>
            <person name="Cuomo C."/>
            <person name="David R."/>
            <person name="Dawoe T."/>
            <person name="Degray S."/>
            <person name="Dodge S."/>
            <person name="Dooley K."/>
            <person name="Dorje P."/>
            <person name="Dorjee K."/>
            <person name="Dorris L."/>
            <person name="Duffey N."/>
            <person name="Dupes A."/>
            <person name="Elkins T."/>
            <person name="Engels R."/>
            <person name="Erickson J."/>
            <person name="Farina A."/>
            <person name="Faro S."/>
            <person name="Ferreira P."/>
            <person name="Fischer H."/>
            <person name="Fitzgerald M."/>
            <person name="Foley K."/>
            <person name="Gage D."/>
            <person name="Galagan J."/>
            <person name="Gearin G."/>
            <person name="Gnerre S."/>
            <person name="Gnirke A."/>
            <person name="Goyette A."/>
            <person name="Graham J."/>
            <person name="Grandbois E."/>
            <person name="Gyaltsen K."/>
            <person name="Hafez N."/>
            <person name="Hagopian D."/>
            <person name="Hagos B."/>
            <person name="Hall J."/>
            <person name="Hatcher B."/>
            <person name="Heller A."/>
            <person name="Higgins H."/>
            <person name="Honan T."/>
            <person name="Horn A."/>
            <person name="Houde N."/>
            <person name="Hughes L."/>
            <person name="Hulme W."/>
            <person name="Husby E."/>
            <person name="Iliev I."/>
            <person name="Jaffe D."/>
            <person name="Jones C."/>
            <person name="Kamal M."/>
            <person name="Kamat A."/>
            <person name="Kamvysselis M."/>
            <person name="Karlsson E."/>
            <person name="Kells C."/>
            <person name="Kieu A."/>
            <person name="Kisner P."/>
            <person name="Kodira C."/>
            <person name="Kulbokas E."/>
            <person name="Labutti K."/>
            <person name="Lama D."/>
            <person name="Landers T."/>
            <person name="Leger J."/>
            <person name="Levine S."/>
            <person name="Lewis D."/>
            <person name="Lewis T."/>
            <person name="Lindblad-toh K."/>
            <person name="Liu X."/>
            <person name="Lokyitsang T."/>
            <person name="Lokyitsang Y."/>
            <person name="Lucien O."/>
            <person name="Lui A."/>
            <person name="Ma L.J."/>
            <person name="Mabbitt R."/>
            <person name="Macdonald J."/>
            <person name="Maclean C."/>
            <person name="Major J."/>
            <person name="Manning J."/>
            <person name="Marabella R."/>
            <person name="Maru K."/>
            <person name="Matthews C."/>
            <person name="Mauceli E."/>
            <person name="Mccarthy M."/>
            <person name="Mcdonough S."/>
            <person name="Mcghee T."/>
            <person name="Meldrim J."/>
            <person name="Meneus L."/>
            <person name="Mesirov J."/>
            <person name="Mihalev A."/>
            <person name="Mihova T."/>
            <person name="Mikkelsen T."/>
            <person name="Mlenga V."/>
            <person name="Moru K."/>
            <person name="Mozes J."/>
            <person name="Mulrain L."/>
            <person name="Munson G."/>
            <person name="Naylor J."/>
            <person name="Newes C."/>
            <person name="Nguyen C."/>
            <person name="Nguyen N."/>
            <person name="Nguyen T."/>
            <person name="Nicol R."/>
            <person name="Nielsen C."/>
            <person name="Nizzari M."/>
            <person name="Norbu C."/>
            <person name="Norbu N."/>
            <person name="O'donnell P."/>
            <person name="Okoawo O."/>
            <person name="O'leary S."/>
            <person name="Omotosho B."/>
            <person name="O'neill K."/>
            <person name="Osman S."/>
            <person name="Parker S."/>
            <person name="Perrin D."/>
            <person name="Phunkhang P."/>
            <person name="Piqani B."/>
            <person name="Purcell S."/>
            <person name="Rachupka T."/>
            <person name="Ramasamy U."/>
            <person name="Rameau R."/>
            <person name="Ray V."/>
            <person name="Raymond C."/>
            <person name="Retta R."/>
            <person name="Richardson S."/>
            <person name="Rise C."/>
            <person name="Rodriguez J."/>
            <person name="Rogers J."/>
            <person name="Rogov P."/>
            <person name="Rutman M."/>
            <person name="Schupbach R."/>
            <person name="Seaman C."/>
            <person name="Settipalli S."/>
            <person name="Sharpe T."/>
            <person name="Sheridan J."/>
            <person name="Sherpa N."/>
            <person name="Shi J."/>
            <person name="Smirnov S."/>
            <person name="Smith C."/>
            <person name="Sougnez C."/>
            <person name="Spencer B."/>
            <person name="Stalker J."/>
            <person name="Stange-thomann N."/>
            <person name="Stavropoulos S."/>
            <person name="Stetson K."/>
            <person name="Stone C."/>
            <person name="Stone S."/>
            <person name="Stubbs M."/>
            <person name="Talamas J."/>
            <person name="Tchuinga P."/>
            <person name="Tenzing P."/>
            <person name="Tesfaye S."/>
            <person name="Theodore J."/>
            <person name="Thoulutsang Y."/>
            <person name="Topham K."/>
            <person name="Towey S."/>
            <person name="Tsamla T."/>
            <person name="Tsomo N."/>
            <person name="Vallee D."/>
            <person name="Vassiliev H."/>
            <person name="Venkataraman V."/>
            <person name="Vinson J."/>
            <person name="Vo A."/>
            <person name="Wade C."/>
            <person name="Wang S."/>
            <person name="Wangchuk T."/>
            <person name="Wangdi T."/>
            <person name="Whittaker C."/>
            <person name="Wilkinson J."/>
            <person name="Wu Y."/>
            <person name="Wyman D."/>
            <person name="Yadav S."/>
            <person name="Yang S."/>
            <person name="Yang X."/>
            <person name="Yeager S."/>
            <person name="Yee E."/>
            <person name="Young G."/>
            <person name="Zainoun J."/>
            <person name="Zembeck L."/>
            <person name="Zimmer A."/>
            <person name="Zody M."/>
            <person name="Lander E."/>
        </authorList>
    </citation>
    <scope>NUCLEOTIDE SEQUENCE [LARGE SCALE GENOMIC DNA]</scope>
</reference>
<evidence type="ECO:0000313" key="2">
    <source>
        <dbReference type="Proteomes" id="UP000007875"/>
    </source>
</evidence>
<dbReference type="Proteomes" id="UP000007875">
    <property type="component" value="Unassembled WGS sequence"/>
</dbReference>
<evidence type="ECO:0000313" key="1">
    <source>
        <dbReference type="Ensembl" id="ENSCSAVP00000011441.1"/>
    </source>
</evidence>
<keyword evidence="2" id="KW-1185">Reference proteome</keyword>
<dbReference type="AlphaFoldDB" id="H2Z1H9"/>
<organism evidence="1 2">
    <name type="scientific">Ciona savignyi</name>
    <name type="common">Pacific transparent sea squirt</name>
    <dbReference type="NCBI Taxonomy" id="51511"/>
    <lineage>
        <taxon>Eukaryota</taxon>
        <taxon>Metazoa</taxon>
        <taxon>Chordata</taxon>
        <taxon>Tunicata</taxon>
        <taxon>Ascidiacea</taxon>
        <taxon>Phlebobranchia</taxon>
        <taxon>Cionidae</taxon>
        <taxon>Ciona</taxon>
    </lineage>
</organism>
<reference evidence="1" key="3">
    <citation type="submission" date="2025-09" db="UniProtKB">
        <authorList>
            <consortium name="Ensembl"/>
        </authorList>
    </citation>
    <scope>IDENTIFICATION</scope>
</reference>
<proteinExistence type="predicted"/>
<accession>H2Z1H9</accession>
<dbReference type="InParanoid" id="H2Z1H9"/>
<sequence>MLIIAIITKQYHRSRVDDQVKRNRNHIVSTLVVIAANVHYYVINEA</sequence>
<name>H2Z1H9_CIOSA</name>
<dbReference type="HOGENOM" id="CLU_3193716_0_0_1"/>
<dbReference type="Ensembl" id="ENSCSAVT00000011574.1">
    <property type="protein sequence ID" value="ENSCSAVP00000011441.1"/>
    <property type="gene ID" value="ENSCSAVG00000006700.1"/>
</dbReference>
<reference evidence="1" key="2">
    <citation type="submission" date="2025-08" db="UniProtKB">
        <authorList>
            <consortium name="Ensembl"/>
        </authorList>
    </citation>
    <scope>IDENTIFICATION</scope>
</reference>